<dbReference type="InterPro" id="IPR002763">
    <property type="entry name" value="DUF72"/>
</dbReference>
<dbReference type="Pfam" id="PF01904">
    <property type="entry name" value="DUF72"/>
    <property type="match status" value="1"/>
</dbReference>
<protein>
    <submittedName>
        <fullName evidence="1">DUF72 domain-containing protein</fullName>
    </submittedName>
</protein>
<accession>A0A956M0L7</accession>
<reference evidence="1" key="1">
    <citation type="submission" date="2020-04" db="EMBL/GenBank/DDBJ databases">
        <authorList>
            <person name="Zhang T."/>
        </authorList>
    </citation>
    <scope>NUCLEOTIDE SEQUENCE</scope>
    <source>
        <strain evidence="1">HKST-UBA01</strain>
    </source>
</reference>
<reference evidence="1" key="2">
    <citation type="journal article" date="2021" name="Microbiome">
        <title>Successional dynamics and alternative stable states in a saline activated sludge microbial community over 9 years.</title>
        <authorList>
            <person name="Wang Y."/>
            <person name="Ye J."/>
            <person name="Ju F."/>
            <person name="Liu L."/>
            <person name="Boyd J.A."/>
            <person name="Deng Y."/>
            <person name="Parks D.H."/>
            <person name="Jiang X."/>
            <person name="Yin X."/>
            <person name="Woodcroft B.J."/>
            <person name="Tyson G.W."/>
            <person name="Hugenholtz P."/>
            <person name="Polz M.F."/>
            <person name="Zhang T."/>
        </authorList>
    </citation>
    <scope>NUCLEOTIDE SEQUENCE</scope>
    <source>
        <strain evidence="1">HKST-UBA01</strain>
    </source>
</reference>
<dbReference type="InterPro" id="IPR036520">
    <property type="entry name" value="UPF0759_sf"/>
</dbReference>
<dbReference type="Gene3D" id="3.20.20.410">
    <property type="entry name" value="Protein of unknown function UPF0759"/>
    <property type="match status" value="1"/>
</dbReference>
<evidence type="ECO:0000313" key="2">
    <source>
        <dbReference type="Proteomes" id="UP000697710"/>
    </source>
</evidence>
<gene>
    <name evidence="1" type="ORF">KC729_13995</name>
</gene>
<sequence>MIWLGTSGFSFRDWVGPFYPPGTPAGRMLEYYTQVFPAVEINSTYYRLPDPTAFRRMCDRTPPGFRFTVKLPGTITHRGEEDPSAFRAFARVVEPLARAGKLHGALAQFPFGFRNTEENRNRIAAIRKALPEWPLFVEFRHDSWNRPETWDLLEEHAVGFVSVDEPALPGLFPPTTRVIGPAAYVRLHGRNAADWWGSDGSKRYDYLYDEAELREWALRIHRLSGAARDTFVFFNNCHGGSAAQNAGQMGFLLGQLQDLDEGM</sequence>
<dbReference type="PANTHER" id="PTHR30348">
    <property type="entry name" value="UNCHARACTERIZED PROTEIN YECE"/>
    <property type="match status" value="1"/>
</dbReference>
<organism evidence="1 2">
    <name type="scientific">Eiseniibacteriota bacterium</name>
    <dbReference type="NCBI Taxonomy" id="2212470"/>
    <lineage>
        <taxon>Bacteria</taxon>
        <taxon>Candidatus Eiseniibacteriota</taxon>
    </lineage>
</organism>
<dbReference type="Proteomes" id="UP000697710">
    <property type="component" value="Unassembled WGS sequence"/>
</dbReference>
<evidence type="ECO:0000313" key="1">
    <source>
        <dbReference type="EMBL" id="MCA9728798.1"/>
    </source>
</evidence>
<comment type="caution">
    <text evidence="1">The sequence shown here is derived from an EMBL/GenBank/DDBJ whole genome shotgun (WGS) entry which is preliminary data.</text>
</comment>
<dbReference type="SUPFAM" id="SSF117396">
    <property type="entry name" value="TM1631-like"/>
    <property type="match status" value="1"/>
</dbReference>
<dbReference type="AlphaFoldDB" id="A0A956M0L7"/>
<dbReference type="EMBL" id="JAGQHR010000479">
    <property type="protein sequence ID" value="MCA9728798.1"/>
    <property type="molecule type" value="Genomic_DNA"/>
</dbReference>
<dbReference type="PANTHER" id="PTHR30348:SF13">
    <property type="entry name" value="UPF0759 PROTEIN YUNF"/>
    <property type="match status" value="1"/>
</dbReference>
<name>A0A956M0L7_UNCEI</name>
<proteinExistence type="predicted"/>